<evidence type="ECO:0000313" key="1">
    <source>
        <dbReference type="EMBL" id="RKS98241.1"/>
    </source>
</evidence>
<sequence>MSWIKRAADNVNKTVQFEVRENANSLSLNFNAEITGAMVDGTKCQVELVSKGKPNQVVFSQTFGELKSILKAFFPNFKNFVPFTVQESLVLNDDNYFLITLSWTHAEPVTLFEYSINSTVGLTQSPLIIKEKIITEETKIDSEFYPVMFVKEDIREFETVVMAQDTPDSPMIPKKVFYNSSYIQSVRDADQDFLPVGLSKNQNVTVRVADGVTAKLYLVNVS</sequence>
<comment type="caution">
    <text evidence="1">The sequence shown here is derived from an EMBL/GenBank/DDBJ whole genome shotgun (WGS) entry which is preliminary data.</text>
</comment>
<organism evidence="1 2">
    <name type="scientific">Chryseobacterium defluvii</name>
    <dbReference type="NCBI Taxonomy" id="160396"/>
    <lineage>
        <taxon>Bacteria</taxon>
        <taxon>Pseudomonadati</taxon>
        <taxon>Bacteroidota</taxon>
        <taxon>Flavobacteriia</taxon>
        <taxon>Flavobacteriales</taxon>
        <taxon>Weeksellaceae</taxon>
        <taxon>Chryseobacterium group</taxon>
        <taxon>Chryseobacterium</taxon>
    </lineage>
</organism>
<accession>A0A495SFB3</accession>
<keyword evidence="2" id="KW-1185">Reference proteome</keyword>
<dbReference type="AlphaFoldDB" id="A0A495SFB3"/>
<gene>
    <name evidence="1" type="ORF">BCF58_2382</name>
</gene>
<dbReference type="Proteomes" id="UP000272428">
    <property type="component" value="Unassembled WGS sequence"/>
</dbReference>
<proteinExistence type="predicted"/>
<name>A0A495SFB3_9FLAO</name>
<protein>
    <submittedName>
        <fullName evidence="1">Uncharacterized protein</fullName>
    </submittedName>
</protein>
<evidence type="ECO:0000313" key="2">
    <source>
        <dbReference type="Proteomes" id="UP000272428"/>
    </source>
</evidence>
<reference evidence="1 2" key="1">
    <citation type="submission" date="2018-10" db="EMBL/GenBank/DDBJ databases">
        <title>Genomic Encyclopedia of Archaeal and Bacterial Type Strains, Phase II (KMG-II): from individual species to whole genera.</title>
        <authorList>
            <person name="Goeker M."/>
        </authorList>
    </citation>
    <scope>NUCLEOTIDE SEQUENCE [LARGE SCALE GENOMIC DNA]</scope>
    <source>
        <strain evidence="1 2">DSM 14219</strain>
    </source>
</reference>
<dbReference type="RefSeq" id="WP_121461952.1">
    <property type="nucleotide sequence ID" value="NZ_RBXB01000002.1"/>
</dbReference>
<dbReference type="EMBL" id="RBXB01000002">
    <property type="protein sequence ID" value="RKS98241.1"/>
    <property type="molecule type" value="Genomic_DNA"/>
</dbReference>